<keyword evidence="3" id="KW-0963">Cytoplasm</keyword>
<dbReference type="Proteomes" id="UP000655225">
    <property type="component" value="Unassembled WGS sequence"/>
</dbReference>
<dbReference type="GO" id="GO:0000931">
    <property type="term" value="C:gamma-tubulin ring complex"/>
    <property type="evidence" value="ECO:0007669"/>
    <property type="project" value="InterPro"/>
</dbReference>
<dbReference type="OrthoDB" id="48571at2759"/>
<dbReference type="GO" id="GO:0090307">
    <property type="term" value="P:mitotic spindle assembly"/>
    <property type="evidence" value="ECO:0007669"/>
    <property type="project" value="TreeGrafter"/>
</dbReference>
<evidence type="ECO:0000256" key="1">
    <source>
        <dbReference type="ARBA" id="ARBA00004267"/>
    </source>
</evidence>
<dbReference type="GO" id="GO:0005819">
    <property type="term" value="C:spindle"/>
    <property type="evidence" value="ECO:0007669"/>
    <property type="project" value="TreeGrafter"/>
</dbReference>
<evidence type="ECO:0000313" key="7">
    <source>
        <dbReference type="Proteomes" id="UP000655225"/>
    </source>
</evidence>
<sequence length="244" mass="26645">MDPEAAQTARESLELAFQMSNILDTGLDRYTLSILISLCDLGLNPEPLAALVKELQGPTPTVPSRTGGDLGDESGVDHSEESLLEGDVGNPFYEDDEIEEYTVAFNNLCLHNGLARSEEIITSQYLSGLRLQIRKHLVSTQVWRVDEAFQLALWVEEHLKKRSMTERRGGTLGSKGFGAVCSTQSTGLTRNQSWPSAGSALKAVGPGFDKDKGEVSLKGRSGGLGQRFFTCGEPGHRLYECPKR</sequence>
<feature type="region of interest" description="Disordered" evidence="5">
    <location>
        <begin position="57"/>
        <end position="88"/>
    </location>
</feature>
<evidence type="ECO:0000313" key="6">
    <source>
        <dbReference type="EMBL" id="KAF8408752.1"/>
    </source>
</evidence>
<dbReference type="GO" id="GO:0033566">
    <property type="term" value="P:gamma-tubulin complex localization"/>
    <property type="evidence" value="ECO:0007669"/>
    <property type="project" value="InterPro"/>
</dbReference>
<dbReference type="GO" id="GO:0031021">
    <property type="term" value="C:interphase microtubule organizing center"/>
    <property type="evidence" value="ECO:0007669"/>
    <property type="project" value="TreeGrafter"/>
</dbReference>
<comment type="similarity">
    <text evidence="2">Belongs to the MOZART1 family.</text>
</comment>
<dbReference type="Pfam" id="PF12554">
    <property type="entry name" value="MOZART1"/>
    <property type="match status" value="1"/>
</dbReference>
<name>A0A835DQJ1_TETSI</name>
<keyword evidence="4" id="KW-0206">Cytoskeleton</keyword>
<organism evidence="6 7">
    <name type="scientific">Tetracentron sinense</name>
    <name type="common">Spur-leaf</name>
    <dbReference type="NCBI Taxonomy" id="13715"/>
    <lineage>
        <taxon>Eukaryota</taxon>
        <taxon>Viridiplantae</taxon>
        <taxon>Streptophyta</taxon>
        <taxon>Embryophyta</taxon>
        <taxon>Tracheophyta</taxon>
        <taxon>Spermatophyta</taxon>
        <taxon>Magnoliopsida</taxon>
        <taxon>Trochodendrales</taxon>
        <taxon>Trochodendraceae</taxon>
        <taxon>Tetracentron</taxon>
    </lineage>
</organism>
<evidence type="ECO:0000256" key="2">
    <source>
        <dbReference type="ARBA" id="ARBA00011015"/>
    </source>
</evidence>
<comment type="subcellular location">
    <subcellularLocation>
        <location evidence="1">Cytoplasm</location>
        <location evidence="1">Cytoskeleton</location>
        <location evidence="1">Microtubule organizing center</location>
    </subcellularLocation>
</comment>
<dbReference type="EMBL" id="JABCRI010000003">
    <property type="protein sequence ID" value="KAF8408752.1"/>
    <property type="molecule type" value="Genomic_DNA"/>
</dbReference>
<dbReference type="GO" id="GO:0051415">
    <property type="term" value="P:microtubule nucleation by interphase microtubule organizing center"/>
    <property type="evidence" value="ECO:0007669"/>
    <property type="project" value="TreeGrafter"/>
</dbReference>
<accession>A0A835DQJ1</accession>
<evidence type="ECO:0000256" key="3">
    <source>
        <dbReference type="ARBA" id="ARBA00022490"/>
    </source>
</evidence>
<dbReference type="InterPro" id="IPR022214">
    <property type="entry name" value="MZT1"/>
</dbReference>
<protein>
    <recommendedName>
        <fullName evidence="8">CCHC-type domain-containing protein</fullName>
    </recommendedName>
</protein>
<gene>
    <name evidence="6" type="ORF">HHK36_004820</name>
</gene>
<keyword evidence="7" id="KW-1185">Reference proteome</keyword>
<evidence type="ECO:0008006" key="8">
    <source>
        <dbReference type="Google" id="ProtNLM"/>
    </source>
</evidence>
<evidence type="ECO:0000256" key="4">
    <source>
        <dbReference type="ARBA" id="ARBA00023212"/>
    </source>
</evidence>
<reference evidence="6 7" key="1">
    <citation type="submission" date="2020-04" db="EMBL/GenBank/DDBJ databases">
        <title>Plant Genome Project.</title>
        <authorList>
            <person name="Zhang R.-G."/>
        </authorList>
    </citation>
    <scope>NUCLEOTIDE SEQUENCE [LARGE SCALE GENOMIC DNA]</scope>
    <source>
        <strain evidence="6">YNK0</strain>
        <tissue evidence="6">Leaf</tissue>
    </source>
</reference>
<dbReference type="AlphaFoldDB" id="A0A835DQJ1"/>
<evidence type="ECO:0000256" key="5">
    <source>
        <dbReference type="SAM" id="MobiDB-lite"/>
    </source>
</evidence>
<proteinExistence type="inferred from homology"/>
<comment type="caution">
    <text evidence="6">The sequence shown here is derived from an EMBL/GenBank/DDBJ whole genome shotgun (WGS) entry which is preliminary data.</text>
</comment>
<dbReference type="PANTHER" id="PTHR28520:SF2">
    <property type="entry name" value="MITOTIC-SPINDLE ORGANIZING PROTEIN 1"/>
    <property type="match status" value="1"/>
</dbReference>
<dbReference type="PANTHER" id="PTHR28520">
    <property type="entry name" value="MITOTIC-SPINDLE ORGANIZING PROTEIN 1"/>
    <property type="match status" value="1"/>
</dbReference>